<dbReference type="SUPFAM" id="SSF64167">
    <property type="entry name" value="SurE-like"/>
    <property type="match status" value="1"/>
</dbReference>
<dbReference type="Gene3D" id="3.40.1210.10">
    <property type="entry name" value="Survival protein SurE-like phosphatase/nucleotidase"/>
    <property type="match status" value="1"/>
</dbReference>
<dbReference type="GO" id="GO:0000932">
    <property type="term" value="C:P-body"/>
    <property type="evidence" value="ECO:0007669"/>
    <property type="project" value="TreeGrafter"/>
</dbReference>
<keyword evidence="2" id="KW-0436">Ligase</keyword>
<dbReference type="EMBL" id="CCBN010000026">
    <property type="protein sequence ID" value="CDO57847.1"/>
    <property type="molecule type" value="Genomic_DNA"/>
</dbReference>
<dbReference type="NCBIfam" id="TIGR00087">
    <property type="entry name" value="surE"/>
    <property type="match status" value="1"/>
</dbReference>
<dbReference type="InterPro" id="IPR002828">
    <property type="entry name" value="SurE-like_Pase/nucleotidase"/>
</dbReference>
<dbReference type="OrthoDB" id="202825at2759"/>
<evidence type="ECO:0000259" key="1">
    <source>
        <dbReference type="Pfam" id="PF01975"/>
    </source>
</evidence>
<feature type="domain" description="Survival protein SurE-like phosphatase/nucleotidase" evidence="1">
    <location>
        <begin position="3"/>
        <end position="219"/>
    </location>
</feature>
<dbReference type="InterPro" id="IPR027746">
    <property type="entry name" value="TTL"/>
</dbReference>
<reference evidence="2" key="1">
    <citation type="submission" date="2014-03" db="EMBL/GenBank/DDBJ databases">
        <authorList>
            <person name="Casaregola S."/>
        </authorList>
    </citation>
    <scope>NUCLEOTIDE SEQUENCE [LARGE SCALE GENOMIC DNA]</scope>
    <source>
        <strain evidence="2">CLIB 918</strain>
    </source>
</reference>
<evidence type="ECO:0000313" key="3">
    <source>
        <dbReference type="Proteomes" id="UP000242525"/>
    </source>
</evidence>
<comment type="caution">
    <text evidence="2">The sequence shown here is derived from an EMBL/GenBank/DDBJ whole genome shotgun (WGS) entry which is preliminary data.</text>
</comment>
<protein>
    <submittedName>
        <fullName evidence="2">Similar to Saccharomyces cerevisiae YBR094W PBY1 Putative tubulin tyrosine ligase associated with P-bodies</fullName>
    </submittedName>
</protein>
<dbReference type="PANTHER" id="PTHR47551:SF1">
    <property type="entry name" value="TUBULIN--TYROSINE LIGASE PBY1-RELATED"/>
    <property type="match status" value="1"/>
</dbReference>
<dbReference type="STRING" id="1173061.A0A0J9XL54"/>
<dbReference type="Proteomes" id="UP000242525">
    <property type="component" value="Unassembled WGS sequence"/>
</dbReference>
<accession>A0A0J9XL54</accession>
<dbReference type="PANTHER" id="PTHR47551">
    <property type="entry name" value="TUBULIN--TYROSINE LIGASE PBY1-RELATED"/>
    <property type="match status" value="1"/>
</dbReference>
<dbReference type="InterPro" id="IPR036523">
    <property type="entry name" value="SurE-like_sf"/>
</dbReference>
<keyword evidence="3" id="KW-1185">Reference proteome</keyword>
<gene>
    <name evidence="2" type="ORF">BN980_GECA26s00340g</name>
</gene>
<dbReference type="Pfam" id="PF01975">
    <property type="entry name" value="SurE"/>
    <property type="match status" value="1"/>
</dbReference>
<organism evidence="2 3">
    <name type="scientific">Geotrichum candidum</name>
    <name type="common">Oospora lactis</name>
    <name type="synonym">Dipodascus geotrichum</name>
    <dbReference type="NCBI Taxonomy" id="1173061"/>
    <lineage>
        <taxon>Eukaryota</taxon>
        <taxon>Fungi</taxon>
        <taxon>Dikarya</taxon>
        <taxon>Ascomycota</taxon>
        <taxon>Saccharomycotina</taxon>
        <taxon>Dipodascomycetes</taxon>
        <taxon>Dipodascales</taxon>
        <taxon>Dipodascaceae</taxon>
        <taxon>Geotrichum</taxon>
    </lineage>
</organism>
<dbReference type="GO" id="GO:0016874">
    <property type="term" value="F:ligase activity"/>
    <property type="evidence" value="ECO:0007669"/>
    <property type="project" value="UniProtKB-KW"/>
</dbReference>
<dbReference type="GO" id="GO:0016787">
    <property type="term" value="F:hydrolase activity"/>
    <property type="evidence" value="ECO:0007669"/>
    <property type="project" value="InterPro"/>
</dbReference>
<sequence>MHVLITNDDGPPSLKHSPYIYQLVETIKRLTDWEVSVVIPNTQKSWIGKAHLIGQTLTASYIRPGPVGDGFIYDPPTYEHPDTSGYDESAWMLLDGTPASCTNIGLYYNRRKKPVDLVISGPNYGRNSTALYIISSGTVGAAMEGALSGVKAISLSYAFENRSIPPPHVKEATTRSVELIKYLWENWDEQAQIYTINVPMIASVASAEPVFTHILENTWGSVFHEVGGSKTPADDGKRQFRWGPDFDAADRTVAESSGNNDGRVIEQGCISVTPLRANYKDIPTIQGEITLD</sequence>
<proteinExistence type="predicted"/>
<evidence type="ECO:0000313" key="2">
    <source>
        <dbReference type="EMBL" id="CDO57847.1"/>
    </source>
</evidence>
<name>A0A0J9XL54_GEOCN</name>
<dbReference type="AlphaFoldDB" id="A0A0J9XL54"/>